<protein>
    <submittedName>
        <fullName evidence="13">Mechanosensitive ion channel family protein</fullName>
    </submittedName>
</protein>
<evidence type="ECO:0000313" key="13">
    <source>
        <dbReference type="EMBL" id="MBM2353542.1"/>
    </source>
</evidence>
<dbReference type="AlphaFoldDB" id="A0A9Q2NYZ6"/>
<dbReference type="InterPro" id="IPR052702">
    <property type="entry name" value="MscS-like_channel"/>
</dbReference>
<feature type="transmembrane region" description="Helical" evidence="8">
    <location>
        <begin position="281"/>
        <end position="299"/>
    </location>
</feature>
<proteinExistence type="inferred from homology"/>
<dbReference type="InterPro" id="IPR006685">
    <property type="entry name" value="MscS_channel_2nd"/>
</dbReference>
<dbReference type="InterPro" id="IPR022249">
    <property type="entry name" value="DUF3772"/>
</dbReference>
<gene>
    <name evidence="13" type="ORF">JQX14_03270</name>
</gene>
<comment type="subcellular location">
    <subcellularLocation>
        <location evidence="1">Cell membrane</location>
        <topology evidence="1">Multi-pass membrane protein</topology>
    </subcellularLocation>
</comment>
<dbReference type="InterPro" id="IPR023408">
    <property type="entry name" value="MscS_beta-dom_sf"/>
</dbReference>
<evidence type="ECO:0000313" key="14">
    <source>
        <dbReference type="Proteomes" id="UP000809337"/>
    </source>
</evidence>
<sequence>MRWLSGFLTTLFLGLASVSLVAAPAVAQQTAANAPDYSQWEVVATRAEKAVDTAKASDAALTALRAQIADWRSQFQDQLSGNDSRIATLRDQLTALGDPPAEGAPAEAPEIAQRRTELNDQLTRLTTPRRSAEEALSRANGIISQIDAILRARQADKLLNRGPSPVNPALWGAALSDMGQSLRAVWSGTYQAWSTPTRRDEAQNNLPLVLVLVVLAIILLARSRSWSERLAVYLVRRDTKTRSDFAGFVVSLGQIVFPLLGIFALIRALGATQLYGPRGELILTILPAMGICFFVSRWIGSRMFPADEAVNSPLGLSEARRTEGRYYSMLLGLALAANLLVVNLSSFDRFTAASNNVLAFPIIVFASLLTFRMGQLLRRHDAAHDGSSLTEENAYRNRLVSLLGQGAKLVAIVAPVLGAAGYVTASASLIYPAILSLALFATIALLQEAVNDGYVFFSKSPVGTKGLMPTLIGFLLLVASAPLFALVWGARVTDLTELWARARAGISIGDTTLSPGSFITLIVVFSIGLFLTRALQGTLKTSLLPKTKIDPGGQVAMVSGVGYIGIFLAALVAITSAGIDLSSLAIVAGALSVGIGFGLQNIVSNFVSGIILLIERPISEGDWIEVGGQHGYVRDISVRSTRIETFDRTDVIVPNADLISGTVTNYTRGNTVGRLILKVGVAYGTDTMRIDGILREIASAHPMVLANPAPNVVFMGFGADSLDFEIRAILRDVNWLLSVRNDMNHKIAARFQEEGIEIPFAQRDIWLRNPEVLRGAPPEQQDAVKVATATAPKPEGQPDDPEPDVDTDTDTGTPDTADRA</sequence>
<feature type="domain" description="Mechanosensitive ion channel MscS" evidence="10">
    <location>
        <begin position="601"/>
        <end position="668"/>
    </location>
</feature>
<dbReference type="PANTHER" id="PTHR30347">
    <property type="entry name" value="POTASSIUM CHANNEL RELATED"/>
    <property type="match status" value="1"/>
</dbReference>
<feature type="transmembrane region" description="Helical" evidence="8">
    <location>
        <begin position="429"/>
        <end position="446"/>
    </location>
</feature>
<dbReference type="SUPFAM" id="SSF50182">
    <property type="entry name" value="Sm-like ribonucleoproteins"/>
    <property type="match status" value="1"/>
</dbReference>
<feature type="transmembrane region" description="Helical" evidence="8">
    <location>
        <begin position="353"/>
        <end position="371"/>
    </location>
</feature>
<dbReference type="Pfam" id="PF21082">
    <property type="entry name" value="MS_channel_3rd"/>
    <property type="match status" value="1"/>
</dbReference>
<evidence type="ECO:0000256" key="4">
    <source>
        <dbReference type="ARBA" id="ARBA00022692"/>
    </source>
</evidence>
<dbReference type="Gene3D" id="2.30.30.60">
    <property type="match status" value="1"/>
</dbReference>
<evidence type="ECO:0000256" key="5">
    <source>
        <dbReference type="ARBA" id="ARBA00022989"/>
    </source>
</evidence>
<dbReference type="Pfam" id="PF00924">
    <property type="entry name" value="MS_channel_2nd"/>
    <property type="match status" value="1"/>
</dbReference>
<feature type="region of interest" description="Disordered" evidence="7">
    <location>
        <begin position="773"/>
        <end position="820"/>
    </location>
</feature>
<dbReference type="InterPro" id="IPR011066">
    <property type="entry name" value="MscS_channel_C_sf"/>
</dbReference>
<keyword evidence="5 8" id="KW-1133">Transmembrane helix</keyword>
<organism evidence="13 14">
    <name type="scientific">Pseudosulfitobacter pseudonitzschiae</name>
    <dbReference type="NCBI Taxonomy" id="1402135"/>
    <lineage>
        <taxon>Bacteria</taxon>
        <taxon>Pseudomonadati</taxon>
        <taxon>Pseudomonadota</taxon>
        <taxon>Alphaproteobacteria</taxon>
        <taxon>Rhodobacterales</taxon>
        <taxon>Roseobacteraceae</taxon>
        <taxon>Pseudosulfitobacter</taxon>
    </lineage>
</organism>
<evidence type="ECO:0000259" key="10">
    <source>
        <dbReference type="Pfam" id="PF00924"/>
    </source>
</evidence>
<dbReference type="InterPro" id="IPR049278">
    <property type="entry name" value="MS_channel_C"/>
</dbReference>
<feature type="compositionally biased region" description="Low complexity" evidence="7">
    <location>
        <begin position="810"/>
        <end position="820"/>
    </location>
</feature>
<feature type="transmembrane region" description="Helical" evidence="8">
    <location>
        <begin position="206"/>
        <end position="224"/>
    </location>
</feature>
<dbReference type="InterPro" id="IPR011014">
    <property type="entry name" value="MscS_channel_TM-2"/>
</dbReference>
<comment type="caution">
    <text evidence="13">The sequence shown here is derived from an EMBL/GenBank/DDBJ whole genome shotgun (WGS) entry which is preliminary data.</text>
</comment>
<feature type="domain" description="Mechanosensitive ion channel MscS C-terminal" evidence="12">
    <location>
        <begin position="677"/>
        <end position="758"/>
    </location>
</feature>
<dbReference type="RefSeq" id="WP_231032769.1">
    <property type="nucleotide sequence ID" value="NZ_JAJNGX010000002.1"/>
</dbReference>
<dbReference type="InterPro" id="IPR010920">
    <property type="entry name" value="LSM_dom_sf"/>
</dbReference>
<dbReference type="Gene3D" id="3.30.70.100">
    <property type="match status" value="1"/>
</dbReference>
<feature type="signal peptide" evidence="9">
    <location>
        <begin position="1"/>
        <end position="22"/>
    </location>
</feature>
<dbReference type="Pfam" id="PF12607">
    <property type="entry name" value="DUF3772"/>
    <property type="match status" value="1"/>
</dbReference>
<feature type="compositionally biased region" description="Acidic residues" evidence="7">
    <location>
        <begin position="797"/>
        <end position="809"/>
    </location>
</feature>
<feature type="transmembrane region" description="Helical" evidence="8">
    <location>
        <begin position="555"/>
        <end position="579"/>
    </location>
</feature>
<evidence type="ECO:0000256" key="8">
    <source>
        <dbReference type="SAM" id="Phobius"/>
    </source>
</evidence>
<keyword evidence="3" id="KW-1003">Cell membrane</keyword>
<evidence type="ECO:0000256" key="6">
    <source>
        <dbReference type="ARBA" id="ARBA00023136"/>
    </source>
</evidence>
<dbReference type="PANTHER" id="PTHR30347:SF1">
    <property type="entry name" value="MECHANOSENSITIVE CHANNEL MSCK"/>
    <property type="match status" value="1"/>
</dbReference>
<evidence type="ECO:0000256" key="2">
    <source>
        <dbReference type="ARBA" id="ARBA00008017"/>
    </source>
</evidence>
<evidence type="ECO:0000256" key="9">
    <source>
        <dbReference type="SAM" id="SignalP"/>
    </source>
</evidence>
<keyword evidence="9" id="KW-0732">Signal</keyword>
<feature type="domain" description="DUF3772" evidence="11">
    <location>
        <begin position="130"/>
        <end position="186"/>
    </location>
</feature>
<feature type="transmembrane region" description="Helical" evidence="8">
    <location>
        <begin position="326"/>
        <end position="347"/>
    </location>
</feature>
<evidence type="ECO:0000259" key="11">
    <source>
        <dbReference type="Pfam" id="PF12607"/>
    </source>
</evidence>
<comment type="similarity">
    <text evidence="2">Belongs to the MscS (TC 1.A.23) family.</text>
</comment>
<evidence type="ECO:0000259" key="12">
    <source>
        <dbReference type="Pfam" id="PF21082"/>
    </source>
</evidence>
<feature type="transmembrane region" description="Helical" evidence="8">
    <location>
        <begin position="406"/>
        <end position="423"/>
    </location>
</feature>
<evidence type="ECO:0000256" key="7">
    <source>
        <dbReference type="SAM" id="MobiDB-lite"/>
    </source>
</evidence>
<dbReference type="GO" id="GO:0005886">
    <property type="term" value="C:plasma membrane"/>
    <property type="evidence" value="ECO:0007669"/>
    <property type="project" value="UniProtKB-SubCell"/>
</dbReference>
<accession>A0A9Q2NYZ6</accession>
<evidence type="ECO:0000256" key="3">
    <source>
        <dbReference type="ARBA" id="ARBA00022475"/>
    </source>
</evidence>
<feature type="transmembrane region" description="Helical" evidence="8">
    <location>
        <begin position="467"/>
        <end position="490"/>
    </location>
</feature>
<keyword evidence="4 8" id="KW-0812">Transmembrane</keyword>
<keyword evidence="6 8" id="KW-0472">Membrane</keyword>
<dbReference type="Proteomes" id="UP000809337">
    <property type="component" value="Unassembled WGS sequence"/>
</dbReference>
<feature type="chain" id="PRO_5040142991" evidence="9">
    <location>
        <begin position="23"/>
        <end position="820"/>
    </location>
</feature>
<dbReference type="Gene3D" id="1.10.287.1260">
    <property type="match status" value="1"/>
</dbReference>
<dbReference type="SUPFAM" id="SSF82689">
    <property type="entry name" value="Mechanosensitive channel protein MscS (YggB), C-terminal domain"/>
    <property type="match status" value="1"/>
</dbReference>
<feature type="transmembrane region" description="Helical" evidence="8">
    <location>
        <begin position="517"/>
        <end position="535"/>
    </location>
</feature>
<dbReference type="SUPFAM" id="SSF82861">
    <property type="entry name" value="Mechanosensitive channel protein MscS (YggB), transmembrane region"/>
    <property type="match status" value="1"/>
</dbReference>
<feature type="transmembrane region" description="Helical" evidence="8">
    <location>
        <begin position="585"/>
        <end position="614"/>
    </location>
</feature>
<name>A0A9Q2NYZ6_9RHOB</name>
<dbReference type="EMBL" id="JAFBWN010000002">
    <property type="protein sequence ID" value="MBM2353542.1"/>
    <property type="molecule type" value="Genomic_DNA"/>
</dbReference>
<reference evidence="13" key="1">
    <citation type="submission" date="2021-01" db="EMBL/GenBank/DDBJ databases">
        <title>Diatom-associated Roseobacters Show Island Model of Population Structure.</title>
        <authorList>
            <person name="Qu L."/>
            <person name="Feng X."/>
            <person name="Chen Y."/>
            <person name="Li L."/>
            <person name="Wang X."/>
            <person name="Hu Z."/>
            <person name="Wang H."/>
            <person name="Luo H."/>
        </authorList>
    </citation>
    <scope>NUCLEOTIDE SEQUENCE</scope>
    <source>
        <strain evidence="13">SM26-45</strain>
    </source>
</reference>
<feature type="transmembrane region" description="Helical" evidence="8">
    <location>
        <begin position="245"/>
        <end position="269"/>
    </location>
</feature>
<dbReference type="GO" id="GO:0008381">
    <property type="term" value="F:mechanosensitive monoatomic ion channel activity"/>
    <property type="evidence" value="ECO:0007669"/>
    <property type="project" value="UniProtKB-ARBA"/>
</dbReference>
<evidence type="ECO:0000256" key="1">
    <source>
        <dbReference type="ARBA" id="ARBA00004651"/>
    </source>
</evidence>